<keyword evidence="4" id="KW-1185">Reference proteome</keyword>
<feature type="compositionally biased region" description="Basic and acidic residues" evidence="1">
    <location>
        <begin position="336"/>
        <end position="348"/>
    </location>
</feature>
<feature type="transmembrane region" description="Helical" evidence="2">
    <location>
        <begin position="132"/>
        <end position="156"/>
    </location>
</feature>
<keyword evidence="2" id="KW-1133">Transmembrane helix</keyword>
<dbReference type="EMBL" id="QCYY01001786">
    <property type="protein sequence ID" value="ROT75317.1"/>
    <property type="molecule type" value="Genomic_DNA"/>
</dbReference>
<feature type="transmembrane region" description="Helical" evidence="2">
    <location>
        <begin position="195"/>
        <end position="216"/>
    </location>
</feature>
<feature type="region of interest" description="Disordered" evidence="1">
    <location>
        <begin position="325"/>
        <end position="426"/>
    </location>
</feature>
<evidence type="ECO:0000313" key="4">
    <source>
        <dbReference type="Proteomes" id="UP000283509"/>
    </source>
</evidence>
<evidence type="ECO:0000313" key="3">
    <source>
        <dbReference type="EMBL" id="ROT75317.1"/>
    </source>
</evidence>
<organism evidence="3 4">
    <name type="scientific">Penaeus vannamei</name>
    <name type="common">Whiteleg shrimp</name>
    <name type="synonym">Litopenaeus vannamei</name>
    <dbReference type="NCBI Taxonomy" id="6689"/>
    <lineage>
        <taxon>Eukaryota</taxon>
        <taxon>Metazoa</taxon>
        <taxon>Ecdysozoa</taxon>
        <taxon>Arthropoda</taxon>
        <taxon>Crustacea</taxon>
        <taxon>Multicrustacea</taxon>
        <taxon>Malacostraca</taxon>
        <taxon>Eumalacostraca</taxon>
        <taxon>Eucarida</taxon>
        <taxon>Decapoda</taxon>
        <taxon>Dendrobranchiata</taxon>
        <taxon>Penaeoidea</taxon>
        <taxon>Penaeidae</taxon>
        <taxon>Penaeus</taxon>
    </lineage>
</organism>
<evidence type="ECO:0000256" key="1">
    <source>
        <dbReference type="SAM" id="MobiDB-lite"/>
    </source>
</evidence>
<dbReference type="AlphaFoldDB" id="A0A423TG33"/>
<feature type="transmembrane region" description="Helical" evidence="2">
    <location>
        <begin position="104"/>
        <end position="125"/>
    </location>
</feature>
<feature type="transmembrane region" description="Helical" evidence="2">
    <location>
        <begin position="162"/>
        <end position="183"/>
    </location>
</feature>
<evidence type="ECO:0000256" key="2">
    <source>
        <dbReference type="SAM" id="Phobius"/>
    </source>
</evidence>
<sequence>MHYSLPFSFLLYVSLSFPSSTSMHYSFLLPPLSVSMLSLSFPSSNFQCITIFLFSRFFCLYVSLSFPSSTSMHYSLPLSSLSVPIYRSLFLLHFYTLLSPSPRFLSLCIALFPLFYFHALLSSLLPAFCSMYALLSPLLLPCITIFPSPRFLSLYIALFPLFYFHALHLPFFPAFLSLCIALFPSSTSQALLSPFSRFLCLYVSLSFPCFTSIHSLSFPLSPHSVPIYRSLSLSTSMHYYLHHLSPLSASMYRSLFSLFYFACILLFPLFSFWPLLLSSSTSIHYSLPFSPLSSSKEGAQTLRAASLPDGNQSERTRDNIVLILTGSGRVGGPGSRWHDSHPLARDRPGPPPPPTCPGVRPDRSSSAACHKKATHFAGRLSPPPSLFTSDVTLSPPHPLPVGSVSLGRASKLSRDEATNPSKPRHF</sequence>
<dbReference type="Proteomes" id="UP000283509">
    <property type="component" value="Unassembled WGS sequence"/>
</dbReference>
<reference evidence="3 4" key="2">
    <citation type="submission" date="2019-01" db="EMBL/GenBank/DDBJ databases">
        <title>The decoding of complex shrimp genome reveals the adaptation for benthos swimmer, frequently molting mechanism and breeding impact on genome.</title>
        <authorList>
            <person name="Sun Y."/>
            <person name="Gao Y."/>
            <person name="Yu Y."/>
        </authorList>
    </citation>
    <scope>NUCLEOTIDE SEQUENCE [LARGE SCALE GENOMIC DNA]</scope>
    <source>
        <tissue evidence="3">Muscle</tissue>
    </source>
</reference>
<feature type="transmembrane region" description="Helical" evidence="2">
    <location>
        <begin position="44"/>
        <end position="64"/>
    </location>
</feature>
<protein>
    <submittedName>
        <fullName evidence="3">Uncharacterized protein</fullName>
    </submittedName>
</protein>
<feature type="transmembrane region" description="Helical" evidence="2">
    <location>
        <begin position="255"/>
        <end position="277"/>
    </location>
</feature>
<name>A0A423TG33_PENVA</name>
<comment type="caution">
    <text evidence="3">The sequence shown here is derived from an EMBL/GenBank/DDBJ whole genome shotgun (WGS) entry which is preliminary data.</text>
</comment>
<keyword evidence="2" id="KW-0472">Membrane</keyword>
<accession>A0A423TG33</accession>
<keyword evidence="2" id="KW-0812">Transmembrane</keyword>
<feature type="transmembrane region" description="Helical" evidence="2">
    <location>
        <begin position="76"/>
        <end position="98"/>
    </location>
</feature>
<reference evidence="3 4" key="1">
    <citation type="submission" date="2018-04" db="EMBL/GenBank/DDBJ databases">
        <authorList>
            <person name="Zhang X."/>
            <person name="Yuan J."/>
            <person name="Li F."/>
            <person name="Xiang J."/>
        </authorList>
    </citation>
    <scope>NUCLEOTIDE SEQUENCE [LARGE SCALE GENOMIC DNA]</scope>
    <source>
        <tissue evidence="3">Muscle</tissue>
    </source>
</reference>
<gene>
    <name evidence="3" type="ORF">C7M84_006143</name>
</gene>
<proteinExistence type="predicted"/>